<dbReference type="InterPro" id="IPR036388">
    <property type="entry name" value="WH-like_DNA-bd_sf"/>
</dbReference>
<dbReference type="CDD" id="cd06170">
    <property type="entry name" value="LuxR_C_like"/>
    <property type="match status" value="1"/>
</dbReference>
<dbReference type="PANTHER" id="PTHR44688">
    <property type="entry name" value="DNA-BINDING TRANSCRIPTIONAL ACTIVATOR DEVR_DOSR"/>
    <property type="match status" value="1"/>
</dbReference>
<organism evidence="5 6">
    <name type="scientific">Roseateles paludis</name>
    <dbReference type="NCBI Taxonomy" id="3145238"/>
    <lineage>
        <taxon>Bacteria</taxon>
        <taxon>Pseudomonadati</taxon>
        <taxon>Pseudomonadota</taxon>
        <taxon>Betaproteobacteria</taxon>
        <taxon>Burkholderiales</taxon>
        <taxon>Sphaerotilaceae</taxon>
        <taxon>Roseateles</taxon>
    </lineage>
</organism>
<dbReference type="PROSITE" id="PS50043">
    <property type="entry name" value="HTH_LUXR_2"/>
    <property type="match status" value="1"/>
</dbReference>
<proteinExistence type="predicted"/>
<evidence type="ECO:0000313" key="6">
    <source>
        <dbReference type="Proteomes" id="UP001495147"/>
    </source>
</evidence>
<dbReference type="EMBL" id="JBDPZD010000001">
    <property type="protein sequence ID" value="MEO3690309.1"/>
    <property type="molecule type" value="Genomic_DNA"/>
</dbReference>
<comment type="caution">
    <text evidence="5">The sequence shown here is derived from an EMBL/GenBank/DDBJ whole genome shotgun (WGS) entry which is preliminary data.</text>
</comment>
<reference evidence="5 6" key="1">
    <citation type="submission" date="2024-05" db="EMBL/GenBank/DDBJ databases">
        <title>Roseateles sp. DJS-2-20 16S ribosomal RNA gene Genome sequencing and assembly.</title>
        <authorList>
            <person name="Woo H."/>
        </authorList>
    </citation>
    <scope>NUCLEOTIDE SEQUENCE [LARGE SCALE GENOMIC DNA]</scope>
    <source>
        <strain evidence="5 6">DJS-2-20</strain>
    </source>
</reference>
<dbReference type="PRINTS" id="PR00038">
    <property type="entry name" value="HTHLUXR"/>
</dbReference>
<dbReference type="Gene3D" id="1.10.10.10">
    <property type="entry name" value="Winged helix-like DNA-binding domain superfamily/Winged helix DNA-binding domain"/>
    <property type="match status" value="1"/>
</dbReference>
<keyword evidence="2" id="KW-0238">DNA-binding</keyword>
<evidence type="ECO:0000256" key="2">
    <source>
        <dbReference type="ARBA" id="ARBA00023125"/>
    </source>
</evidence>
<keyword evidence="6" id="KW-1185">Reference proteome</keyword>
<protein>
    <submittedName>
        <fullName evidence="5">LuxR C-terminal-related transcriptional regulator</fullName>
    </submittedName>
</protein>
<dbReference type="InterPro" id="IPR016032">
    <property type="entry name" value="Sig_transdc_resp-reg_C-effctor"/>
</dbReference>
<dbReference type="RefSeq" id="WP_347703141.1">
    <property type="nucleotide sequence ID" value="NZ_JBDPZD010000001.1"/>
</dbReference>
<evidence type="ECO:0000256" key="3">
    <source>
        <dbReference type="ARBA" id="ARBA00023163"/>
    </source>
</evidence>
<gene>
    <name evidence="5" type="ORF">ABDJ85_02455</name>
</gene>
<accession>A0ABV0FYS1</accession>
<keyword evidence="1" id="KW-0805">Transcription regulation</keyword>
<name>A0ABV0FYS1_9BURK</name>
<evidence type="ECO:0000313" key="5">
    <source>
        <dbReference type="EMBL" id="MEO3690309.1"/>
    </source>
</evidence>
<evidence type="ECO:0000256" key="1">
    <source>
        <dbReference type="ARBA" id="ARBA00023015"/>
    </source>
</evidence>
<dbReference type="PANTHER" id="PTHR44688:SF16">
    <property type="entry name" value="DNA-BINDING TRANSCRIPTIONAL ACTIVATOR DEVR_DOSR"/>
    <property type="match status" value="1"/>
</dbReference>
<sequence length="128" mass="14008">MPSTLPPLLQDSAHLHHPALVAEAVDQISQTVQQLLLAALERARRLPAPSVQSAPSALPVPLSAREQEVLQRIAAGDSNKLIARALDLSPHTVKRHVANILDKLNLPSRVQAAAWWTARQLVQRTQDH</sequence>
<dbReference type="Pfam" id="PF00196">
    <property type="entry name" value="GerE"/>
    <property type="match status" value="1"/>
</dbReference>
<dbReference type="SUPFAM" id="SSF46894">
    <property type="entry name" value="C-terminal effector domain of the bipartite response regulators"/>
    <property type="match status" value="1"/>
</dbReference>
<dbReference type="SMART" id="SM00421">
    <property type="entry name" value="HTH_LUXR"/>
    <property type="match status" value="1"/>
</dbReference>
<dbReference type="InterPro" id="IPR000792">
    <property type="entry name" value="Tscrpt_reg_LuxR_C"/>
</dbReference>
<keyword evidence="3" id="KW-0804">Transcription</keyword>
<dbReference type="Proteomes" id="UP001495147">
    <property type="component" value="Unassembled WGS sequence"/>
</dbReference>
<feature type="domain" description="HTH luxR-type" evidence="4">
    <location>
        <begin position="55"/>
        <end position="120"/>
    </location>
</feature>
<dbReference type="PROSITE" id="PS00622">
    <property type="entry name" value="HTH_LUXR_1"/>
    <property type="match status" value="1"/>
</dbReference>
<evidence type="ECO:0000259" key="4">
    <source>
        <dbReference type="PROSITE" id="PS50043"/>
    </source>
</evidence>